<dbReference type="Gene3D" id="2.60.40.10">
    <property type="entry name" value="Immunoglobulins"/>
    <property type="match status" value="1"/>
</dbReference>
<accession>A0A9P0DK13</accession>
<dbReference type="FunFam" id="2.60.40.10:FF:000437">
    <property type="entry name" value="Beat-IIIc, isoform A"/>
    <property type="match status" value="1"/>
</dbReference>
<feature type="domain" description="Ig-like" evidence="1">
    <location>
        <begin position="16"/>
        <end position="140"/>
    </location>
</feature>
<reference evidence="2" key="1">
    <citation type="submission" date="2022-01" db="EMBL/GenBank/DDBJ databases">
        <authorList>
            <person name="King R."/>
        </authorList>
    </citation>
    <scope>NUCLEOTIDE SEQUENCE</scope>
</reference>
<name>A0A9P0DK13_PHACE</name>
<dbReference type="AlphaFoldDB" id="A0A9P0DK13"/>
<dbReference type="Pfam" id="PF13895">
    <property type="entry name" value="Ig_2"/>
    <property type="match status" value="1"/>
</dbReference>
<protein>
    <recommendedName>
        <fullName evidence="1">Ig-like domain-containing protein</fullName>
    </recommendedName>
</protein>
<sequence>MAEYYFLDEEYFLKSPQRNKLNKGICSSKSLKGMRLNVPRAVRAGHSVTLGCEYDLEDAPLYSVKWYRNNGEFYRYVPKEEPPTRVFSLPGLHVEVTTSNDHNVTLMSVGRNISGLFQCEVSADAPLFHTQMMSAPMTVAVVPVGVPIVTVDRAGLEHGRPLIADCHSPPSFPAANITLYVNDERVPGYTSEWITHVEDQLERKTGRLELSGVGGSWGTLRLRCEATLFRLYRANSLEVEIRPDTPQPASVLLGPSNKGESGATSSSLLLHIPFFLITVKSWRC</sequence>
<dbReference type="PANTHER" id="PTHR21261">
    <property type="entry name" value="BEAT PROTEIN"/>
    <property type="match status" value="1"/>
</dbReference>
<proteinExistence type="predicted"/>
<dbReference type="InterPro" id="IPR036179">
    <property type="entry name" value="Ig-like_dom_sf"/>
</dbReference>
<dbReference type="EMBL" id="OU896710">
    <property type="protein sequence ID" value="CAH1163930.1"/>
    <property type="molecule type" value="Genomic_DNA"/>
</dbReference>
<evidence type="ECO:0000313" key="3">
    <source>
        <dbReference type="Proteomes" id="UP001153737"/>
    </source>
</evidence>
<evidence type="ECO:0000313" key="2">
    <source>
        <dbReference type="EMBL" id="CAH1163930.1"/>
    </source>
</evidence>
<organism evidence="2 3">
    <name type="scientific">Phaedon cochleariae</name>
    <name type="common">Mustard beetle</name>
    <dbReference type="NCBI Taxonomy" id="80249"/>
    <lineage>
        <taxon>Eukaryota</taxon>
        <taxon>Metazoa</taxon>
        <taxon>Ecdysozoa</taxon>
        <taxon>Arthropoda</taxon>
        <taxon>Hexapoda</taxon>
        <taxon>Insecta</taxon>
        <taxon>Pterygota</taxon>
        <taxon>Neoptera</taxon>
        <taxon>Endopterygota</taxon>
        <taxon>Coleoptera</taxon>
        <taxon>Polyphaga</taxon>
        <taxon>Cucujiformia</taxon>
        <taxon>Chrysomeloidea</taxon>
        <taxon>Chrysomelidae</taxon>
        <taxon>Chrysomelinae</taxon>
        <taxon>Chrysomelini</taxon>
        <taxon>Phaedon</taxon>
    </lineage>
</organism>
<dbReference type="InterPro" id="IPR007110">
    <property type="entry name" value="Ig-like_dom"/>
</dbReference>
<dbReference type="InterPro" id="IPR013783">
    <property type="entry name" value="Ig-like_fold"/>
</dbReference>
<gene>
    <name evidence="2" type="ORF">PHAECO_LOCUS8439</name>
</gene>
<dbReference type="SUPFAM" id="SSF48726">
    <property type="entry name" value="Immunoglobulin"/>
    <property type="match status" value="1"/>
</dbReference>
<dbReference type="Proteomes" id="UP001153737">
    <property type="component" value="Chromosome 4"/>
</dbReference>
<reference evidence="2" key="2">
    <citation type="submission" date="2022-10" db="EMBL/GenBank/DDBJ databases">
        <authorList>
            <consortium name="ENA_rothamsted_submissions"/>
            <consortium name="culmorum"/>
            <person name="King R."/>
        </authorList>
    </citation>
    <scope>NUCLEOTIDE SEQUENCE</scope>
</reference>
<dbReference type="PROSITE" id="PS50835">
    <property type="entry name" value="IG_LIKE"/>
    <property type="match status" value="1"/>
</dbReference>
<dbReference type="OrthoDB" id="309339at2759"/>
<dbReference type="PANTHER" id="PTHR21261:SF17">
    <property type="entry name" value="BEAT VI"/>
    <property type="match status" value="1"/>
</dbReference>
<evidence type="ECO:0000259" key="1">
    <source>
        <dbReference type="PROSITE" id="PS50835"/>
    </source>
</evidence>
<keyword evidence="3" id="KW-1185">Reference proteome</keyword>